<evidence type="ECO:0000256" key="4">
    <source>
        <dbReference type="ARBA" id="ARBA00022692"/>
    </source>
</evidence>
<dbReference type="EMBL" id="JABAIM010000001">
    <property type="protein sequence ID" value="NLR73620.1"/>
    <property type="molecule type" value="Genomic_DNA"/>
</dbReference>
<name>A0A847RQV4_9NEIS</name>
<feature type="transmembrane region" description="Helical" evidence="7">
    <location>
        <begin position="40"/>
        <end position="63"/>
    </location>
</feature>
<keyword evidence="4 7" id="KW-0812">Transmembrane</keyword>
<dbReference type="Pfam" id="PF01914">
    <property type="entry name" value="MarC"/>
    <property type="match status" value="1"/>
</dbReference>
<comment type="caution">
    <text evidence="7">Lacks conserved residue(s) required for the propagation of feature annotation.</text>
</comment>
<dbReference type="RefSeq" id="WP_168875287.1">
    <property type="nucleotide sequence ID" value="NZ_JABAIM010000001.1"/>
</dbReference>
<evidence type="ECO:0000256" key="5">
    <source>
        <dbReference type="ARBA" id="ARBA00022989"/>
    </source>
</evidence>
<protein>
    <recommendedName>
        <fullName evidence="7">UPF0056 membrane protein</fullName>
    </recommendedName>
</protein>
<gene>
    <name evidence="8" type="ORF">HF682_00400</name>
</gene>
<keyword evidence="5 7" id="KW-1133">Transmembrane helix</keyword>
<comment type="subcellular location">
    <subcellularLocation>
        <location evidence="1 7">Cell membrane</location>
        <topology evidence="1 7">Multi-pass membrane protein</topology>
    </subcellularLocation>
</comment>
<evidence type="ECO:0000256" key="7">
    <source>
        <dbReference type="RuleBase" id="RU362048"/>
    </source>
</evidence>
<dbReference type="PANTHER" id="PTHR33508:SF1">
    <property type="entry name" value="UPF0056 MEMBRANE PROTEIN YHCE"/>
    <property type="match status" value="1"/>
</dbReference>
<sequence length="216" mass="23514">MLQYILLCLTSLLTMINPLAVMAVYSGITADLDRRHARRIALRACLIASAILVAFALTGELIFDFFAISVHSLRVVGGVLFFIMGYEMVQARLASMPHVPRKEAGPSLDGASKDVALTPIAMPMISGPGTIATVIILMHQGTNLTQKSLLVATVLFSCLLTFLLLLGAQPIMRRLGEQGNKMLTRIMGLIVMVIAVEFFFSGLTPIVREMLQLPLK</sequence>
<reference evidence="8 9" key="1">
    <citation type="submission" date="2020-04" db="EMBL/GenBank/DDBJ databases">
        <title>Draft genome of Leeia sp. IMCC25680.</title>
        <authorList>
            <person name="Song J."/>
            <person name="Cho J.-C."/>
        </authorList>
    </citation>
    <scope>NUCLEOTIDE SEQUENCE [LARGE SCALE GENOMIC DNA]</scope>
    <source>
        <strain evidence="8 9">IMCC25680</strain>
    </source>
</reference>
<feature type="transmembrane region" description="Helical" evidence="7">
    <location>
        <begin position="6"/>
        <end position="28"/>
    </location>
</feature>
<evidence type="ECO:0000256" key="6">
    <source>
        <dbReference type="ARBA" id="ARBA00023136"/>
    </source>
</evidence>
<accession>A0A847RQV4</accession>
<keyword evidence="6 7" id="KW-0472">Membrane</keyword>
<dbReference type="PANTHER" id="PTHR33508">
    <property type="entry name" value="UPF0056 MEMBRANE PROTEIN YHCE"/>
    <property type="match status" value="1"/>
</dbReference>
<feature type="transmembrane region" description="Helical" evidence="7">
    <location>
        <begin position="186"/>
        <end position="207"/>
    </location>
</feature>
<evidence type="ECO:0000313" key="9">
    <source>
        <dbReference type="Proteomes" id="UP000587991"/>
    </source>
</evidence>
<dbReference type="AlphaFoldDB" id="A0A847RQV4"/>
<keyword evidence="3" id="KW-1003">Cell membrane</keyword>
<evidence type="ECO:0000256" key="3">
    <source>
        <dbReference type="ARBA" id="ARBA00022475"/>
    </source>
</evidence>
<evidence type="ECO:0000256" key="1">
    <source>
        <dbReference type="ARBA" id="ARBA00004651"/>
    </source>
</evidence>
<feature type="transmembrane region" description="Helical" evidence="7">
    <location>
        <begin position="149"/>
        <end position="166"/>
    </location>
</feature>
<evidence type="ECO:0000256" key="2">
    <source>
        <dbReference type="ARBA" id="ARBA00009784"/>
    </source>
</evidence>
<dbReference type="NCBIfam" id="TIGR00427">
    <property type="entry name" value="NAAT family transporter"/>
    <property type="match status" value="1"/>
</dbReference>
<keyword evidence="9" id="KW-1185">Reference proteome</keyword>
<comment type="caution">
    <text evidence="8">The sequence shown here is derived from an EMBL/GenBank/DDBJ whole genome shotgun (WGS) entry which is preliminary data.</text>
</comment>
<comment type="similarity">
    <text evidence="2 7">Belongs to the UPF0056 (MarC) family.</text>
</comment>
<feature type="transmembrane region" description="Helical" evidence="7">
    <location>
        <begin position="115"/>
        <end position="137"/>
    </location>
</feature>
<evidence type="ECO:0000313" key="8">
    <source>
        <dbReference type="EMBL" id="NLR73620.1"/>
    </source>
</evidence>
<dbReference type="GO" id="GO:0005886">
    <property type="term" value="C:plasma membrane"/>
    <property type="evidence" value="ECO:0007669"/>
    <property type="project" value="UniProtKB-SubCell"/>
</dbReference>
<organism evidence="8 9">
    <name type="scientific">Leeia aquatica</name>
    <dbReference type="NCBI Taxonomy" id="2725557"/>
    <lineage>
        <taxon>Bacteria</taxon>
        <taxon>Pseudomonadati</taxon>
        <taxon>Pseudomonadota</taxon>
        <taxon>Betaproteobacteria</taxon>
        <taxon>Neisseriales</taxon>
        <taxon>Leeiaceae</taxon>
        <taxon>Leeia</taxon>
    </lineage>
</organism>
<dbReference type="InterPro" id="IPR002771">
    <property type="entry name" value="Multi_antbiot-R_MarC"/>
</dbReference>
<dbReference type="Proteomes" id="UP000587991">
    <property type="component" value="Unassembled WGS sequence"/>
</dbReference>
<proteinExistence type="inferred from homology"/>